<feature type="transmembrane region" description="Helical" evidence="5">
    <location>
        <begin position="334"/>
        <end position="354"/>
    </location>
</feature>
<dbReference type="EMBL" id="CP026377">
    <property type="protein sequence ID" value="AUX91830.1"/>
    <property type="molecule type" value="Genomic_DNA"/>
</dbReference>
<dbReference type="AlphaFoldDB" id="A0A2L0IBD3"/>
<dbReference type="RefSeq" id="WP_104955770.1">
    <property type="nucleotide sequence ID" value="NZ_CP026377.1"/>
</dbReference>
<evidence type="ECO:0000256" key="3">
    <source>
        <dbReference type="ARBA" id="ARBA00022989"/>
    </source>
</evidence>
<evidence type="ECO:0000256" key="4">
    <source>
        <dbReference type="ARBA" id="ARBA00023136"/>
    </source>
</evidence>
<gene>
    <name evidence="7" type="ORF">C2E15_01095</name>
</gene>
<dbReference type="PANTHER" id="PTHR23514">
    <property type="entry name" value="BYPASS OF STOP CODON PROTEIN 6"/>
    <property type="match status" value="1"/>
</dbReference>
<name>A0A2L0IBD3_9GAMM</name>
<feature type="domain" description="Major facilitator superfamily (MFS) profile" evidence="6">
    <location>
        <begin position="212"/>
        <end position="388"/>
    </location>
</feature>
<feature type="transmembrane region" description="Helical" evidence="5">
    <location>
        <begin position="142"/>
        <end position="162"/>
    </location>
</feature>
<dbReference type="GO" id="GO:0016020">
    <property type="term" value="C:membrane"/>
    <property type="evidence" value="ECO:0007669"/>
    <property type="project" value="UniProtKB-SubCell"/>
</dbReference>
<organism evidence="7 8">
    <name type="scientific">Mixta gaviniae</name>
    <dbReference type="NCBI Taxonomy" id="665914"/>
    <lineage>
        <taxon>Bacteria</taxon>
        <taxon>Pseudomonadati</taxon>
        <taxon>Pseudomonadota</taxon>
        <taxon>Gammaproteobacteria</taxon>
        <taxon>Enterobacterales</taxon>
        <taxon>Erwiniaceae</taxon>
        <taxon>Mixta</taxon>
    </lineage>
</organism>
<dbReference type="Proteomes" id="UP000238365">
    <property type="component" value="Chromosome"/>
</dbReference>
<feature type="transmembrane region" description="Helical" evidence="5">
    <location>
        <begin position="250"/>
        <end position="266"/>
    </location>
</feature>
<keyword evidence="4 5" id="KW-0472">Membrane</keyword>
<feature type="transmembrane region" description="Helical" evidence="5">
    <location>
        <begin position="301"/>
        <end position="322"/>
    </location>
</feature>
<feature type="transmembrane region" description="Helical" evidence="5">
    <location>
        <begin position="360"/>
        <end position="378"/>
    </location>
</feature>
<protein>
    <submittedName>
        <fullName evidence="7">MFS transporter</fullName>
    </submittedName>
</protein>
<keyword evidence="8" id="KW-1185">Reference proteome</keyword>
<evidence type="ECO:0000259" key="6">
    <source>
        <dbReference type="PROSITE" id="PS50850"/>
    </source>
</evidence>
<keyword evidence="3 5" id="KW-1133">Transmembrane helix</keyword>
<sequence length="388" mass="39861">MTMHISEKSRTGMREQQATRVIFLIAGLGMASWAPLIPFAKAHLNVGEGALGLLLFCIAAGSMSMMPFTGRLIARFGYRPLLTLCALALCFILPLLMLVESFAAMGLALLLFGAANGVLDVTMNAQAVVVERRSGQAKMSGFHGCYSLGSILGAGSVSALLWLGAAPLMAVCAVAVAIALLLAVAFAHLLPKSGPASAAQSGTLRALSHRAVLLIAVVCFFIFLTEGAMLDWSALFMTSERGMAAQQAGLGYALYSVAVALARLFGDRLINRLGGARVLMLGSLLAAAGLLMLVTAPQIGIALLGFVLTGAGLANIVPLLFTAAGNQPGVPPDFAIPAVTLIGYAGLLTGPALIGFAAQLIGLSLTFSAGIVILLLLASGSRRIAPGK</sequence>
<dbReference type="InterPro" id="IPR011701">
    <property type="entry name" value="MFS"/>
</dbReference>
<dbReference type="CDD" id="cd17393">
    <property type="entry name" value="MFS_MosC_like"/>
    <property type="match status" value="1"/>
</dbReference>
<reference evidence="7 8" key="1">
    <citation type="submission" date="2018-01" db="EMBL/GenBank/DDBJ databases">
        <title>Complete and assembled Genome of Pantoea gaviniae DSM22758T.</title>
        <authorList>
            <person name="Stevens M.J.A."/>
            <person name="Zurfluh K."/>
            <person name="Stephan R."/>
        </authorList>
    </citation>
    <scope>NUCLEOTIDE SEQUENCE [LARGE SCALE GENOMIC DNA]</scope>
    <source>
        <strain evidence="7 8">DSM 22758</strain>
    </source>
</reference>
<evidence type="ECO:0000313" key="7">
    <source>
        <dbReference type="EMBL" id="AUX91830.1"/>
    </source>
</evidence>
<dbReference type="GO" id="GO:0022857">
    <property type="term" value="F:transmembrane transporter activity"/>
    <property type="evidence" value="ECO:0007669"/>
    <property type="project" value="InterPro"/>
</dbReference>
<feature type="transmembrane region" description="Helical" evidence="5">
    <location>
        <begin position="168"/>
        <end position="190"/>
    </location>
</feature>
<comment type="subcellular location">
    <subcellularLocation>
        <location evidence="1">Membrane</location>
        <topology evidence="1">Multi-pass membrane protein</topology>
    </subcellularLocation>
</comment>
<evidence type="ECO:0000256" key="2">
    <source>
        <dbReference type="ARBA" id="ARBA00022692"/>
    </source>
</evidence>
<evidence type="ECO:0000313" key="8">
    <source>
        <dbReference type="Proteomes" id="UP000238365"/>
    </source>
</evidence>
<evidence type="ECO:0000256" key="5">
    <source>
        <dbReference type="SAM" id="Phobius"/>
    </source>
</evidence>
<evidence type="ECO:0000256" key="1">
    <source>
        <dbReference type="ARBA" id="ARBA00004141"/>
    </source>
</evidence>
<feature type="transmembrane region" description="Helical" evidence="5">
    <location>
        <begin position="50"/>
        <end position="69"/>
    </location>
</feature>
<dbReference type="Pfam" id="PF07690">
    <property type="entry name" value="MFS_1"/>
    <property type="match status" value="1"/>
</dbReference>
<keyword evidence="2 5" id="KW-0812">Transmembrane</keyword>
<feature type="transmembrane region" description="Helical" evidence="5">
    <location>
        <begin position="278"/>
        <end position="295"/>
    </location>
</feature>
<proteinExistence type="predicted"/>
<dbReference type="KEGG" id="pgz:C2E15_01095"/>
<dbReference type="Gene3D" id="1.20.1250.20">
    <property type="entry name" value="MFS general substrate transporter like domains"/>
    <property type="match status" value="2"/>
</dbReference>
<feature type="transmembrane region" description="Helical" evidence="5">
    <location>
        <begin position="105"/>
        <end position="130"/>
    </location>
</feature>
<dbReference type="PANTHER" id="PTHR23514:SF13">
    <property type="entry name" value="INNER MEMBRANE PROTEIN YBJJ"/>
    <property type="match status" value="1"/>
</dbReference>
<feature type="transmembrane region" description="Helical" evidence="5">
    <location>
        <begin position="211"/>
        <end position="230"/>
    </location>
</feature>
<feature type="transmembrane region" description="Helical" evidence="5">
    <location>
        <begin position="81"/>
        <end position="99"/>
    </location>
</feature>
<dbReference type="PROSITE" id="PS50850">
    <property type="entry name" value="MFS"/>
    <property type="match status" value="1"/>
</dbReference>
<dbReference type="InterPro" id="IPR051788">
    <property type="entry name" value="MFS_Transporter"/>
</dbReference>
<dbReference type="SUPFAM" id="SSF103473">
    <property type="entry name" value="MFS general substrate transporter"/>
    <property type="match status" value="1"/>
</dbReference>
<accession>A0A2L0IBD3</accession>
<feature type="transmembrane region" description="Helical" evidence="5">
    <location>
        <begin position="21"/>
        <end position="38"/>
    </location>
</feature>
<dbReference type="InterPro" id="IPR020846">
    <property type="entry name" value="MFS_dom"/>
</dbReference>
<dbReference type="InterPro" id="IPR036259">
    <property type="entry name" value="MFS_trans_sf"/>
</dbReference>